<accession>A0A0F0KMA5</accession>
<dbReference type="Proteomes" id="UP000033725">
    <property type="component" value="Unassembled WGS sequence"/>
</dbReference>
<dbReference type="AlphaFoldDB" id="A0A0F0KMA5"/>
<protein>
    <submittedName>
        <fullName evidence="2">Uncharacterized protein</fullName>
    </submittedName>
</protein>
<dbReference type="EMBL" id="JYIV01000028">
    <property type="protein sequence ID" value="KJL20386.1"/>
    <property type="molecule type" value="Genomic_DNA"/>
</dbReference>
<reference evidence="2 3" key="1">
    <citation type="submission" date="2015-02" db="EMBL/GenBank/DDBJ databases">
        <title>Draft genome sequences of ten Microbacterium spp. with emphasis on heavy metal contaminated environments.</title>
        <authorList>
            <person name="Corretto E."/>
        </authorList>
    </citation>
    <scope>NUCLEOTIDE SEQUENCE [LARGE SCALE GENOMIC DNA]</scope>
    <source>
        <strain evidence="2 3">BEL163</strain>
    </source>
</reference>
<dbReference type="RefSeq" id="WP_156149181.1">
    <property type="nucleotide sequence ID" value="NZ_JYIV01000028.1"/>
</dbReference>
<comment type="caution">
    <text evidence="2">The sequence shown here is derived from an EMBL/GenBank/DDBJ whole genome shotgun (WGS) entry which is preliminary data.</text>
</comment>
<dbReference type="PATRIC" id="fig|82380.10.peg.2615"/>
<evidence type="ECO:0000313" key="3">
    <source>
        <dbReference type="Proteomes" id="UP000033725"/>
    </source>
</evidence>
<gene>
    <name evidence="2" type="ORF">RN51_02602</name>
</gene>
<name>A0A0F0KMA5_9MICO</name>
<dbReference type="OrthoDB" id="3261175at2"/>
<feature type="region of interest" description="Disordered" evidence="1">
    <location>
        <begin position="1"/>
        <end position="48"/>
    </location>
</feature>
<organism evidence="2 3">
    <name type="scientific">Microbacterium oxydans</name>
    <dbReference type="NCBI Taxonomy" id="82380"/>
    <lineage>
        <taxon>Bacteria</taxon>
        <taxon>Bacillati</taxon>
        <taxon>Actinomycetota</taxon>
        <taxon>Actinomycetes</taxon>
        <taxon>Micrococcales</taxon>
        <taxon>Microbacteriaceae</taxon>
        <taxon>Microbacterium</taxon>
    </lineage>
</organism>
<evidence type="ECO:0000313" key="2">
    <source>
        <dbReference type="EMBL" id="KJL20386.1"/>
    </source>
</evidence>
<proteinExistence type="predicted"/>
<sequence>MTPPSRSRRSEDRLRDNGSIAPEILSHAREDEDPPYGSRVFSGLMKNDDGENTYTGIVILFDSRLKDYLRPDSPQREFDEAINSGTRARGILDGEEIVITRVEVEVLS</sequence>
<evidence type="ECO:0000256" key="1">
    <source>
        <dbReference type="SAM" id="MobiDB-lite"/>
    </source>
</evidence>